<dbReference type="EMBL" id="FQZL01000019">
    <property type="protein sequence ID" value="SHJ39431.1"/>
    <property type="molecule type" value="Genomic_DNA"/>
</dbReference>
<accession>A0A1M6IYC4</accession>
<protein>
    <submittedName>
        <fullName evidence="6">Electron transfer flavoprotein beta subunit</fullName>
    </submittedName>
</protein>
<dbReference type="Gene3D" id="3.40.50.620">
    <property type="entry name" value="HUPs"/>
    <property type="match status" value="1"/>
</dbReference>
<name>A0A1M6IYC4_9FIRM</name>
<dbReference type="InterPro" id="IPR014730">
    <property type="entry name" value="ETF_a/b_N"/>
</dbReference>
<keyword evidence="3" id="KW-0813">Transport</keyword>
<evidence type="ECO:0000256" key="4">
    <source>
        <dbReference type="ARBA" id="ARBA00022982"/>
    </source>
</evidence>
<dbReference type="OrthoDB" id="9804960at2"/>
<reference evidence="6 7" key="1">
    <citation type="submission" date="2016-11" db="EMBL/GenBank/DDBJ databases">
        <authorList>
            <person name="Jaros S."/>
            <person name="Januszkiewicz K."/>
            <person name="Wedrychowicz H."/>
        </authorList>
    </citation>
    <scope>NUCLEOTIDE SEQUENCE [LARGE SCALE GENOMIC DNA]</scope>
    <source>
        <strain evidence="6 7">DSM 17477</strain>
    </source>
</reference>
<dbReference type="InterPro" id="IPR012255">
    <property type="entry name" value="ETF_b"/>
</dbReference>
<dbReference type="SUPFAM" id="SSF52402">
    <property type="entry name" value="Adenine nucleotide alpha hydrolases-like"/>
    <property type="match status" value="1"/>
</dbReference>
<comment type="similarity">
    <text evidence="1">Belongs to the ETF beta-subunit/FixA family.</text>
</comment>
<evidence type="ECO:0000259" key="5">
    <source>
        <dbReference type="Pfam" id="PF01012"/>
    </source>
</evidence>
<dbReference type="RefSeq" id="WP_073049873.1">
    <property type="nucleotide sequence ID" value="NZ_FQZL01000019.1"/>
</dbReference>
<dbReference type="STRING" id="1121476.SAMN02745751_02454"/>
<dbReference type="PANTHER" id="PTHR21294:SF8">
    <property type="entry name" value="ELECTRON TRANSFER FLAVOPROTEIN SUBUNIT BETA"/>
    <property type="match status" value="1"/>
</dbReference>
<evidence type="ECO:0000256" key="2">
    <source>
        <dbReference type="ARBA" id="ARBA00011355"/>
    </source>
</evidence>
<dbReference type="InterPro" id="IPR014729">
    <property type="entry name" value="Rossmann-like_a/b/a_fold"/>
</dbReference>
<keyword evidence="7" id="KW-1185">Reference proteome</keyword>
<dbReference type="GO" id="GO:0009055">
    <property type="term" value="F:electron transfer activity"/>
    <property type="evidence" value="ECO:0007669"/>
    <property type="project" value="InterPro"/>
</dbReference>
<proteinExistence type="inferred from homology"/>
<feature type="domain" description="Electron transfer flavoprotein alpha/beta-subunit N-terminal" evidence="5">
    <location>
        <begin position="28"/>
        <end position="187"/>
    </location>
</feature>
<dbReference type="Proteomes" id="UP000184052">
    <property type="component" value="Unassembled WGS sequence"/>
</dbReference>
<sequence length="270" mass="30189">MKKILVCFKTVPDLDMLSDSDWSPAETGTVETTYVKKMINPYDESALELGLKLRDEINEKNEVVELTAFTVDSNLSSRTTKNLYALGFNKVVSSREGKDLVFNPWMVAGIIKDYSLQEGPFDVMLLGMQSTPGDNGMTPFILSEKLQIPCIQGGISIQEDNGQFNIESQTDSIIINQKVAGPVIFAVGNVASTYLRIPTLKDRLAVKNMKALEYTRNVNGTDAVMCQNSYELIELKTRDRTRCCKMISGDSPLEIAEKIYIEYLKDRVKA</sequence>
<comment type="subunit">
    <text evidence="2">Heterodimer of an alpha and a beta subunit.</text>
</comment>
<evidence type="ECO:0000313" key="7">
    <source>
        <dbReference type="Proteomes" id="UP000184052"/>
    </source>
</evidence>
<evidence type="ECO:0000256" key="1">
    <source>
        <dbReference type="ARBA" id="ARBA00007557"/>
    </source>
</evidence>
<evidence type="ECO:0000256" key="3">
    <source>
        <dbReference type="ARBA" id="ARBA00022448"/>
    </source>
</evidence>
<keyword evidence="4" id="KW-0249">Electron transport</keyword>
<organism evidence="6 7">
    <name type="scientific">Dethiosulfatibacter aminovorans DSM 17477</name>
    <dbReference type="NCBI Taxonomy" id="1121476"/>
    <lineage>
        <taxon>Bacteria</taxon>
        <taxon>Bacillati</taxon>
        <taxon>Bacillota</taxon>
        <taxon>Tissierellia</taxon>
        <taxon>Dethiosulfatibacter</taxon>
    </lineage>
</organism>
<dbReference type="PANTHER" id="PTHR21294">
    <property type="entry name" value="ELECTRON TRANSFER FLAVOPROTEIN BETA-SUBUNIT"/>
    <property type="match status" value="1"/>
</dbReference>
<evidence type="ECO:0000313" key="6">
    <source>
        <dbReference type="EMBL" id="SHJ39431.1"/>
    </source>
</evidence>
<dbReference type="Pfam" id="PF01012">
    <property type="entry name" value="ETF"/>
    <property type="match status" value="1"/>
</dbReference>
<dbReference type="AlphaFoldDB" id="A0A1M6IYC4"/>
<gene>
    <name evidence="6" type="ORF">SAMN02745751_02454</name>
</gene>